<evidence type="ECO:0000256" key="3">
    <source>
        <dbReference type="ARBA" id="ARBA00022801"/>
    </source>
</evidence>
<evidence type="ECO:0000256" key="6">
    <source>
        <dbReference type="ARBA" id="ARBA00023295"/>
    </source>
</evidence>
<dbReference type="InterPro" id="IPR012341">
    <property type="entry name" value="6hp_glycosidase-like_sf"/>
</dbReference>
<keyword evidence="4 9" id="KW-0136">Cellulose degradation</keyword>
<keyword evidence="9" id="KW-0732">Signal</keyword>
<keyword evidence="7 8" id="KW-0624">Polysaccharide degradation</keyword>
<dbReference type="PANTHER" id="PTHR22298">
    <property type="entry name" value="ENDO-1,4-BETA-GLUCANASE"/>
    <property type="match status" value="1"/>
</dbReference>
<name>A0ABR2Z2C2_9CHLO</name>
<evidence type="ECO:0000256" key="1">
    <source>
        <dbReference type="ARBA" id="ARBA00000966"/>
    </source>
</evidence>
<evidence type="ECO:0000256" key="5">
    <source>
        <dbReference type="ARBA" id="ARBA00023277"/>
    </source>
</evidence>
<feature type="signal peptide" evidence="9">
    <location>
        <begin position="1"/>
        <end position="19"/>
    </location>
</feature>
<dbReference type="PROSITE" id="PS00698">
    <property type="entry name" value="GH9_3"/>
    <property type="match status" value="1"/>
</dbReference>
<evidence type="ECO:0000259" key="10">
    <source>
        <dbReference type="Pfam" id="PF00759"/>
    </source>
</evidence>
<reference evidence="11 12" key="1">
    <citation type="journal article" date="2024" name="Nat. Commun.">
        <title>Phylogenomics reveals the evolutionary origins of lichenization in chlorophyte algae.</title>
        <authorList>
            <person name="Puginier C."/>
            <person name="Libourel C."/>
            <person name="Otte J."/>
            <person name="Skaloud P."/>
            <person name="Haon M."/>
            <person name="Grisel S."/>
            <person name="Petersen M."/>
            <person name="Berrin J.G."/>
            <person name="Delaux P.M."/>
            <person name="Dal Grande F."/>
            <person name="Keller J."/>
        </authorList>
    </citation>
    <scope>NUCLEOTIDE SEQUENCE [LARGE SCALE GENOMIC DNA]</scope>
    <source>
        <strain evidence="11 12">SAG 216-7</strain>
    </source>
</reference>
<sequence>MRRSCLWFCFLLDTSLLAGLGVRAGLLESDVEARLSKGRSLLTAVAPAPAPLGANGTFEPNQPGFYVAKQEAIEDAFRLNQTFFANINETDVPAIEKITNGTFEIKTVVAAGGSRIESANTDGYDYGAVLGMSWLFYEAQRSGLLPSSSRVAWRGPSALGDKAPDGSDVSGGWYDAGDHLKLNFPMAWAAGVLAWGFIEFQDGYSTSAQTQNALDGLRWVADYFVKCHHSDVAYTGQVGDPGEDHAVWGRAEDMTMARPSYDVDANNPGSDLLGQTAAALAAISIVFEKTDAAYALKLEAHARDLYAVGTTFQGKYSDSIKAAYVYPSSNFLDDLTWAACWLYRKTGEQQFDAQKLWQRSKVEEGGGGYLAWNWDSSIWGADVLLSAQANDPKYGAEVQRFLEAWITGTDGVIYTPAGLAWGSEWGSLRFVGNAAMIAAVYSKSIATLDMTKSHRYSCWARSQIKYILGDCGRSYVVGFGKNPPTHIHHRGASCPPEQLPWGSNNPTCSYDQFSMSSSNPNVITGALVGGPGKDDSYADKRDDYQKNEVAVDYNSGFTASLRSKPLRRFSNALFTSTCIIGWRHLQLESKSEICRVVLHRSLKRVVVDLSPRETVPEGMQCGVVSAGASI</sequence>
<comment type="catalytic activity">
    <reaction evidence="1 9">
        <text>Endohydrolysis of (1-&gt;4)-beta-D-glucosidic linkages in cellulose, lichenin and cereal beta-D-glucans.</text>
        <dbReference type="EC" id="3.2.1.4"/>
    </reaction>
</comment>
<feature type="active site" evidence="8">
    <location>
        <position position="548"/>
    </location>
</feature>
<dbReference type="InterPro" id="IPR001701">
    <property type="entry name" value="Glyco_hydro_9"/>
</dbReference>
<comment type="caution">
    <text evidence="11">The sequence shown here is derived from an EMBL/GenBank/DDBJ whole genome shotgun (WGS) entry which is preliminary data.</text>
</comment>
<dbReference type="Gene3D" id="1.50.10.10">
    <property type="match status" value="1"/>
</dbReference>
<proteinExistence type="inferred from homology"/>
<keyword evidence="6 8" id="KW-0326">Glycosidase</keyword>
<protein>
    <recommendedName>
        <fullName evidence="9">Endoglucanase</fullName>
        <ecNumber evidence="9">3.2.1.4</ecNumber>
    </recommendedName>
</protein>
<evidence type="ECO:0000256" key="2">
    <source>
        <dbReference type="ARBA" id="ARBA00007072"/>
    </source>
</evidence>
<dbReference type="EC" id="3.2.1.4" evidence="9"/>
<keyword evidence="3 8" id="KW-0378">Hydrolase</keyword>
<keyword evidence="12" id="KW-1185">Reference proteome</keyword>
<evidence type="ECO:0000256" key="4">
    <source>
        <dbReference type="ARBA" id="ARBA00023001"/>
    </source>
</evidence>
<feature type="domain" description="Glycoside hydrolase family 9" evidence="10">
    <location>
        <begin position="126"/>
        <end position="560"/>
    </location>
</feature>
<accession>A0ABR2Z2C2</accession>
<evidence type="ECO:0000256" key="7">
    <source>
        <dbReference type="ARBA" id="ARBA00023326"/>
    </source>
</evidence>
<dbReference type="Proteomes" id="UP001491310">
    <property type="component" value="Unassembled WGS sequence"/>
</dbReference>
<evidence type="ECO:0000256" key="9">
    <source>
        <dbReference type="RuleBase" id="RU361166"/>
    </source>
</evidence>
<dbReference type="InterPro" id="IPR033126">
    <property type="entry name" value="Glyco_hydro_9_Asp/Glu_AS"/>
</dbReference>
<dbReference type="Pfam" id="PF00759">
    <property type="entry name" value="Glyco_hydro_9"/>
    <property type="match status" value="1"/>
</dbReference>
<keyword evidence="5 8" id="KW-0119">Carbohydrate metabolism</keyword>
<dbReference type="InterPro" id="IPR008928">
    <property type="entry name" value="6-hairpin_glycosidase_sf"/>
</dbReference>
<comment type="similarity">
    <text evidence="2 8 9">Belongs to the glycosyl hydrolase 9 (cellulase E) family.</text>
</comment>
<gene>
    <name evidence="11" type="ORF">WJX75_003316</name>
</gene>
<dbReference type="SUPFAM" id="SSF48208">
    <property type="entry name" value="Six-hairpin glycosidases"/>
    <property type="match status" value="1"/>
</dbReference>
<feature type="active site" evidence="8">
    <location>
        <position position="539"/>
    </location>
</feature>
<evidence type="ECO:0000256" key="8">
    <source>
        <dbReference type="PROSITE-ProRule" id="PRU10060"/>
    </source>
</evidence>
<organism evidence="11 12">
    <name type="scientific">Coccomyxa subellipsoidea</name>
    <dbReference type="NCBI Taxonomy" id="248742"/>
    <lineage>
        <taxon>Eukaryota</taxon>
        <taxon>Viridiplantae</taxon>
        <taxon>Chlorophyta</taxon>
        <taxon>core chlorophytes</taxon>
        <taxon>Trebouxiophyceae</taxon>
        <taxon>Trebouxiophyceae incertae sedis</taxon>
        <taxon>Coccomyxaceae</taxon>
        <taxon>Coccomyxa</taxon>
    </lineage>
</organism>
<dbReference type="EMBL" id="JALJOT010000001">
    <property type="protein sequence ID" value="KAK9918339.1"/>
    <property type="molecule type" value="Genomic_DNA"/>
</dbReference>
<evidence type="ECO:0000313" key="11">
    <source>
        <dbReference type="EMBL" id="KAK9918339.1"/>
    </source>
</evidence>
<feature type="chain" id="PRO_5044976795" description="Endoglucanase" evidence="9">
    <location>
        <begin position="20"/>
        <end position="630"/>
    </location>
</feature>
<evidence type="ECO:0000313" key="12">
    <source>
        <dbReference type="Proteomes" id="UP001491310"/>
    </source>
</evidence>